<dbReference type="InterPro" id="IPR003961">
    <property type="entry name" value="FN3_dom"/>
</dbReference>
<dbReference type="Proteomes" id="UP001224775">
    <property type="component" value="Unassembled WGS sequence"/>
</dbReference>
<evidence type="ECO:0000313" key="6">
    <source>
        <dbReference type="Proteomes" id="UP001224775"/>
    </source>
</evidence>
<dbReference type="InterPro" id="IPR013783">
    <property type="entry name" value="Ig-like_fold"/>
</dbReference>
<accession>A0AAD9DK21</accession>
<protein>
    <submittedName>
        <fullName evidence="5">Fibronectin type III domain-containing protein</fullName>
    </submittedName>
</protein>
<comment type="caution">
    <text evidence="5">The sequence shown here is derived from an EMBL/GenBank/DDBJ whole genome shotgun (WGS) entry which is preliminary data.</text>
</comment>
<name>A0AAD9DK21_9STRA</name>
<dbReference type="SUPFAM" id="SSF49265">
    <property type="entry name" value="Fibronectin type III"/>
    <property type="match status" value="8"/>
</dbReference>
<dbReference type="PANTHER" id="PTHR13817:SF73">
    <property type="entry name" value="FIBRONECTIN TYPE-III DOMAIN-CONTAINING PROTEIN"/>
    <property type="match status" value="1"/>
</dbReference>
<dbReference type="CDD" id="cd00063">
    <property type="entry name" value="FN3"/>
    <property type="match status" value="6"/>
</dbReference>
<dbReference type="InterPro" id="IPR036116">
    <property type="entry name" value="FN3_sf"/>
</dbReference>
<dbReference type="EMBL" id="JATAAI010000001">
    <property type="protein sequence ID" value="KAK1749069.1"/>
    <property type="molecule type" value="Genomic_DNA"/>
</dbReference>
<evidence type="ECO:0000256" key="2">
    <source>
        <dbReference type="SAM" id="MobiDB-lite"/>
    </source>
</evidence>
<evidence type="ECO:0000256" key="3">
    <source>
        <dbReference type="SAM" id="SignalP"/>
    </source>
</evidence>
<feature type="chain" id="PRO_5042251550" evidence="3">
    <location>
        <begin position="36"/>
        <end position="5708"/>
    </location>
</feature>
<feature type="domain" description="Fibronectin type-III" evidence="4">
    <location>
        <begin position="4559"/>
        <end position="4668"/>
    </location>
</feature>
<evidence type="ECO:0000259" key="4">
    <source>
        <dbReference type="PROSITE" id="PS50853"/>
    </source>
</evidence>
<gene>
    <name evidence="5" type="ORF">QTG54_001008</name>
</gene>
<sequence>MRLQKRTRANSIGMSIVHFLIYICLLLPFNTGASASELVFSNYQFGDLRLSYQPPRNDGGEPITKYKVEWDASQNNAHLPSFTPSSPYFGSSEVTYVREEQEIVLSCPSICSGTFALSWGGRVSVPLNVDVTSDDLEVAIKELVDPFSLVSEHSPVRVTRKANGFGYKWRVIFSGINGDVGLIRADSDLLVGGGAAVRVLETIPGSSDIYPGAYMNEVQTVSVRKQPGFDCESLDGSFAMEFEGKTTDHISVNASSEDFKAALELLETINTVTVRSDHHDSSGPGDCASRSWIVTFTHLVHENRQGAGDLGFLVFRRRRTNPRSFNIRGLQYGLAYHCRVSAYNSLGYGLSSSTVTATPVVQPPPPNHAIVSIPDPDTFDEPGTSLLLSWDAVGSDNSSNGGDPVSEYKIEWYSSVDKREIQKLTTSSSDGITEIQSIKISADSDGITGFFTVTFDGESSDLIPHDADADGEGSLEVKLERLSTIGDVEVSRDLSWTSVPQVEFDLTLGSNILELVGDGSASSLAELFSIGESIKVGGEHHVVSSVAMSSITLSHAYTGPSANNVIIHKWSYGYEWHITFNSHIGEQPLLEVQPADNWAGTNPVIEVARVRKGVKPLSGMMRLGFEGERTLPIPFDADAHLVKQALESLTTIGEVDVTRYVNNNGHNYFVTFLSELGNRDQITVDDSTLMGPDARARVATMVDGTEPADYGDALIPHPTMVDGSSPLQYQINGLTNGIPYYVRIRSRNAKGFGYAALGLSSPTTPIRRPPPPTSISMFPLSGSLIRVVWDSPDHNGGSPIEKYALQWDTDPSFANAWIDGYFHEVLVDSQDDGGTRYCDDFPVPPSSSSTKRYARVLSFNGYRWSDPAGSVVSSTTAIVGKPGPVVDFNVFPTSSLGMIMTWIPPNVHHDNKSCEYAGDGGSSITQYMIEYDSEDDYASPAASVIVPSTETSFRIGGREVISGSESSMLEAGGTYYARITAFNAEGSGATVIFPTSIGPLADTTPAAPSIRNAVPVSASSVKVEWDTPTLDGGNVIQEYVVEYDTTSTFDLAPKNISVPVISEVKGLQIGTADMNLNIQTIQATVAVTNEVQSIKTEIDGVDEIQEVSTTCDDVVAELQMIVTNAVDTNEEQVVSLISDDVDEIQLVRLHANDQVEIQSVKVSVQRTNEVQKLGIVISNINTDGDGIHSTACMGIDVGDPCADIETALSGSFTLSFDFDECGSGGVNYCQLALSEYEPDLGTIVCSPGLVLDPYSGGDHCVSEPVSSYSHSSVEGEPGTLQRVINDLVDDNGVSFMTLPDTAQGKKDGVTVTRVGRIKTKGSCILDPMGTNPATCSGEYELVYEISFDAVHTSGDVPPLTVVASDFKVDSTSSSYLNTMCPSDYYVNGCDDPAGAALSSEYGSFYDSEAGSVAFETVKGSQPSGMISLDYECESRVVRLPESFSMSIYSNGMAASFDSEDFVDDMSLGQWIRFSNGDGIDFYRKIAGIDFDTNSVQLATRAPTDGVSYQDVEFGDYFSDWDGSNGDSGVSSHCMASRIHTTLPLEVDVNNESNSAVDWKGKIGALPVIESSGISVARNIVSDLMTEVGLRWEITFQKQPGHVHQMLCNTVSGDNDCAVETAQDSSLIDGSFRLQTTWPHEYVSESIEVFETGAMRWNIDSNDMKTALESISDSNGNKVFGLVGVTRSPYIPPTHSRWSGGYQWVVTFLSRGGNIPAMIVEASALTGIDVTLEVSDQDSGASDLFQGVRNSVTFSDDDPNLARDGNQVSGSFSLIWGGNMYHNSVETGEVFPVQTGGSSSDQFTALSAEGFKSVFEEYVLGNSSNQIDVIRSEQPTQWMGFTYTIIFRHEDVGGDVPRLVHMLGSSLYGQNAHVHIDKRVKGTEIAGTFQLRFEGETTRPINYDATALDVQEALNELNSIAPSAVVVSGSDNPVRSGPSDGNVGMSTQVGGRIWYVTFASNTWKDPTLAHDASFVPGNWVGPPASYSDTWSSGFSKAWGKNVGNIPMMSCISSGLTTTNGALPDDGCSVHEIVPGTDPLGGVFKLCMDSETNPNGVMSVAADVCTDFIAHNAVASAEESGGDGTSLEEKLEQLENIGDVHVTRSEVNTRNGGYTWKVTFLHDVDGPCEQKDDIHSLCNSPGDVPKLCSGSTACDTSSLLGTCLNPNACHKLGVLDMGDRESGQRFPSGNEKQAVFVKDVDYLGWKDGSVVSTEESKEYRLFVGGVETSCIQNSASADDMRLAIQTALDDGIGGNVRVERTRSEDNAQNGFAYYLTFYDTGDIDVLQVSPSSCAHNFEPSQSVEVLTMIDGSLHPYYCDDCADGIVQRGEITTLEIDGDNLSGNLAWNADPASIKAHLEQLGSRAVATSRSILDKYGTVQWTITFTENAESTPPGSGDIQELVVTQGPDTSNRDANILVNEITKGSEGLRGTFDLDYASFGGPRSFSYDETPTRMLRKLEEMSTIGSVHVSKDCFPSCETGGWGGSAVTSGTIGGYKWTIHFLENPGSDNGVTFPPGSGFMSPPAIDDSHLFGNDASVTMSSTLDGSEPLLGTYHLVINEGKTAPIPYNAGASTIEQSINDLQSIGDVSVSSGMQAYHLIPGISASVMTDSNVASIVGGDLREHFAPGDLLRIGGSITEIDGAELVGSASLSPLSPILTNVQLNAHRNVINIGEEVRAGGETYTVMKNGIEVQQIALHRSRDISNDGDFYQLRVTINGVTEVTSCLTFDATALDVEAALNGLSILSNNGGVLVTRSNDTSGYVGDAHLYRVHFIGGGLIGDVDEMVAEECSSGIVAGVDSSNSHIHIRTLVQGGKTEHQRVTLSSDFGSTSDTPAFQLSILGSNSNSWTSPCIVWGASSLNLAPSVDVDIFSSAILSVGPGGVTNVGVHKYRVEASSFVEGIILLGDYINPGQRCPGHVISIEEDGKSIVVESTVGCTSASGDELLVGSDISIIESSTNHDMSTSEVTMMEIYSNEEVTSSAGLYKLTVDYGGVTKSTECIPIGASAEDIREQIGLLFDFNQDGVIDALDGDHITVVQLFGDGSSATGFGYSYKFISSGSNSTFGSSAVLGSNAPKFSVTDIGADGGCEDYGINNELITSTASTADESNVVSLGVDVMTNIVAGSRIRLSSSFAPSKIYTVDHVRADDMSIVLTETFYGSTTAGSVSIHSVRGGVPQFSVEVIQEGIDEHVYDLFFTGSYWSDVPQIHVNTFGDGTCSASNADIIDGMNRNIGITTIVDGGGTIDSVADSYVVDRVARHDQGGLQNLYVVPPILSVHDFSSEVQRIIVMDDGNESIWGFGMSSYKLSFNGEYTGCIAYDASEEDLEYEVNAITSICPLSLSSDPCVTVTRREDAVLAPNGFVYTLYFDSASAANRDVYDSGIEGGLEAHTSHSDCVAFDSAGGEQISITTLRQGSSSQHFTSNQLPFGGSPVDRWIGESQSNLPIYRITGMYWLIQFGQSLGSVTEMSIDSSSLPSSAQFSIVNVHDGVNPGHVTVPQLLTGIPYYFRVYARNNNLAISSRSDIVTAVPSDKPEVMRKVSSGYALHQDEVQQVVLAASHQNEVQTITTSAISIPEVQEISLEGTEDSDMNSYLFSLRHPEIQVVKWSAGSPVTSGSFFLKLRHIDMVNSNLSGSLVYKEMKSACIPFDATADEVKHAIEIDALSNPLGLNSVRVLRSGSRSFSSDYGFLYKIYFEGSNVRGNMLEVSSDLTLSGLDSMGGTSCDAFASSTNDASLEIWTENESFALGTDTPRAELAIDSNVQIVEGEFQLSVTHLGQQMSTPCISWDVGPVELELALETLTNIDSVRVDDRSDRNGFVVYFDGNAMHTTGALDSTGFMPLQGTNFGVVEPNSCNPPKAYHNNALKQVSEIPDGIANVQIVSKYDGGHTLPGAPTSESSAAIGNTLLAALPMSVREAQVAESLETSTNGLTFTITYGNEDGNVPLFVCNQPHTTSLVSCQTSTVMDANELRGNFYLNSSDAIPHDASPSEMESAISKVPGVGSVDVTRSKADGQGGYTWNVTFNGSNGDVPILRASNSLTGKGATVSVVESTKGNQLGGSFVLSFANDTTSQLPFDVDTETLVAALEGLDGIGSVEVYTDGDVDSELGRSFTITFLGDEMGDVPLLTFDHSSLTGLGAAISVTELVKGSVASRSTLHVSLVRPRSCSSSDVGRAFCGSSILEDFIELSPNSDFGGTSTHISRHSPDYSVQTIRTIYTGTEPLDYLGGYFNIEYDGSRSVPINAHASADDVRFILEDLPGIDTVSVTRDFAHQSLSGVCIDVSVGSSSVQCSASCSPCNFAEQGIKANQLIKIGEKWQRVSSYYDGVNEYFDIASVDDSTISALFVGDSDLSEWELQIWTGGYEWTVSLLKVDGDIKPLTAPKHHILPREAAIEIAPRDCNKCVYVSSLSPGTEYYIRAKSMNERGWSDYSDSIAEIPRGIPSAPENVIVAAISGTCLEVAFDPPLYDYLVSSYVIQWNDNESFTNAESDSSSCSSIGFGSCAISQSSPPPHHFQFCGLDEAETYYVRVAARNSVPVQLIHGTDNTQWSVSVSAVTSDQVPDPPTSLELVVLGRDSFQVLFKWPTREGGQPISDFAVTYDTSEDFSSPNTLTLASTVPSVIPDSGGKFIFDFTPTTPRFVPGQLYFLKMIAINSVGAGAESEVISGVPSGPSDPPEAATLTTLEASEFPITTANIVWTAPFSNGGYPVNGYLVEWWTKEDNIPEVQIVRLQYSSQLFDTTFSLSFSPTPTIKKETPNLPWNAPASLVRRELLNLGWDESNDLMLISDVEVTRTTIASGFQWAIKFGSNPDRSISDGDVVSLSASVMSNGDSGSPSITVSTLQDGQRKGGQTEVQYLQVRGSGELSGHYRTKFEGSEWSSYIPVHADASYIKNVLTQISTIGEIDVIQNDEVDTALVGTGNDVIHHYEIQFVSNPRNVEALVIDTSHVASTEGKVSVVVYDGNNSMDVLNNKASAAIPGELPAHYDNSGLLDSSIESYEITGLQTGKEYFVAVSASNAVHGLSQRLIPLPSSVSPPLQAPESPQHVALSVNTGFSDSLIVDFDAPASDGGSDILFYRVELDPTPSFDYPIVEDFHCPSNNRRTEWQIETSTDDNGGVISGGSFQLELEVDGFTSITASIPYDAVALASNETGISEELIPTFSTTTNSNVLATMPPTSIEGILFPGDRLRFSGQSMPYKHYHVLSVAGTSATLTEGFIGDDGVQISTTRYYGGRGSPLSSRIYCHLNEDLCPADSEAKSGSLQSKLEDLSPAIQNGVFIDRDGPNAQNGFIWRVTFLDDAYPEERDYALRVHSNSLTTTTGSGHVAVSLLNSGRTYTSCTGPLVVPSLGGLVKGLHYYARVSARNKEGYSLPNRDEDSVAPMIVPAAPTGVTLEVISATQLRVMFGSPSDNGGDTITKYMIEWSTSSDFANAESSTHDYLAGGSPFFKNIEGLSTGVYYYVRVRAMNSQGYGISQSSTPSSLNPHQKPSPPTNVRLGVTSDSMLTIGWSPPLSDGGDSIAKYRIEWDTNPRFVSASNPPNKGYVDLGPSSRSYTVDLLSPEKSYYLRVYAINSAGSSQAQMSDPSWAFPRVQIPGAPYSLACHPGDSTGVIKFSWQRPNVPNHGIQCFSDKDCPTPYGGSLPQTDGGEDISEYELEVNERPDYTGSDGRLESHTGLQSNLDNLYPGRMYYGRVLARNSVGSGKYSPSISCTAPL</sequence>
<dbReference type="Gene3D" id="2.60.40.10">
    <property type="entry name" value="Immunoglobulins"/>
    <property type="match status" value="9"/>
</dbReference>
<feature type="region of interest" description="Disordered" evidence="2">
    <location>
        <begin position="5466"/>
        <end position="5488"/>
    </location>
</feature>
<feature type="domain" description="Fibronectin type-III" evidence="4">
    <location>
        <begin position="5484"/>
        <end position="5590"/>
    </location>
</feature>
<dbReference type="InterPro" id="IPR050964">
    <property type="entry name" value="Striated_Muscle_Regulatory"/>
</dbReference>
<dbReference type="Pfam" id="PF00041">
    <property type="entry name" value="fn3"/>
    <property type="match status" value="2"/>
</dbReference>
<feature type="signal peptide" evidence="3">
    <location>
        <begin position="1"/>
        <end position="35"/>
    </location>
</feature>
<dbReference type="PROSITE" id="PS50853">
    <property type="entry name" value="FN3"/>
    <property type="match status" value="5"/>
</dbReference>
<feature type="domain" description="Fibronectin type-III" evidence="4">
    <location>
        <begin position="5615"/>
        <end position="5708"/>
    </location>
</feature>
<proteinExistence type="predicted"/>
<feature type="domain" description="Fibronectin type-III" evidence="4">
    <location>
        <begin position="4440"/>
        <end position="4555"/>
    </location>
</feature>
<reference evidence="5" key="1">
    <citation type="submission" date="2023-06" db="EMBL/GenBank/DDBJ databases">
        <title>Survivors Of The Sea: Transcriptome response of Skeletonema marinoi to long-term dormancy.</title>
        <authorList>
            <person name="Pinder M.I.M."/>
            <person name="Kourtchenko O."/>
            <person name="Robertson E.K."/>
            <person name="Larsson T."/>
            <person name="Maumus F."/>
            <person name="Osuna-Cruz C.M."/>
            <person name="Vancaester E."/>
            <person name="Stenow R."/>
            <person name="Vandepoele K."/>
            <person name="Ploug H."/>
            <person name="Bruchert V."/>
            <person name="Godhe A."/>
            <person name="Topel M."/>
        </authorList>
    </citation>
    <scope>NUCLEOTIDE SEQUENCE</scope>
    <source>
        <strain evidence="5">R05AC</strain>
    </source>
</reference>
<feature type="compositionally biased region" description="Polar residues" evidence="2">
    <location>
        <begin position="5466"/>
        <end position="5480"/>
    </location>
</feature>
<evidence type="ECO:0000256" key="1">
    <source>
        <dbReference type="ARBA" id="ARBA00022737"/>
    </source>
</evidence>
<dbReference type="SMART" id="SM00060">
    <property type="entry name" value="FN3"/>
    <property type="match status" value="14"/>
</dbReference>
<evidence type="ECO:0000313" key="5">
    <source>
        <dbReference type="EMBL" id="KAK1749069.1"/>
    </source>
</evidence>
<keyword evidence="1" id="KW-0677">Repeat</keyword>
<feature type="domain" description="Fibronectin type-III" evidence="4">
    <location>
        <begin position="5381"/>
        <end position="5481"/>
    </location>
</feature>
<keyword evidence="3" id="KW-0732">Signal</keyword>
<organism evidence="5 6">
    <name type="scientific">Skeletonema marinoi</name>
    <dbReference type="NCBI Taxonomy" id="267567"/>
    <lineage>
        <taxon>Eukaryota</taxon>
        <taxon>Sar</taxon>
        <taxon>Stramenopiles</taxon>
        <taxon>Ochrophyta</taxon>
        <taxon>Bacillariophyta</taxon>
        <taxon>Coscinodiscophyceae</taxon>
        <taxon>Thalassiosirophycidae</taxon>
        <taxon>Thalassiosirales</taxon>
        <taxon>Skeletonemataceae</taxon>
        <taxon>Skeletonema</taxon>
        <taxon>Skeletonema marinoi-dohrnii complex</taxon>
    </lineage>
</organism>
<dbReference type="PANTHER" id="PTHR13817">
    <property type="entry name" value="TITIN"/>
    <property type="match status" value="1"/>
</dbReference>
<keyword evidence="6" id="KW-1185">Reference proteome</keyword>